<evidence type="ECO:0000256" key="7">
    <source>
        <dbReference type="ARBA" id="ARBA00023014"/>
    </source>
</evidence>
<dbReference type="InterPro" id="IPR017938">
    <property type="entry name" value="Riboflavin_synthase-like_b-brl"/>
</dbReference>
<dbReference type="CDD" id="cd00207">
    <property type="entry name" value="fer2"/>
    <property type="match status" value="1"/>
</dbReference>
<dbReference type="RefSeq" id="WP_343940541.1">
    <property type="nucleotide sequence ID" value="NZ_BAAABU010000041.1"/>
</dbReference>
<evidence type="ECO:0000256" key="4">
    <source>
        <dbReference type="ARBA" id="ARBA00022723"/>
    </source>
</evidence>
<keyword evidence="10" id="KW-1185">Reference proteome</keyword>
<evidence type="ECO:0000256" key="1">
    <source>
        <dbReference type="ARBA" id="ARBA00001974"/>
    </source>
</evidence>
<feature type="domain" description="FAD-binding FR-type" evidence="8">
    <location>
        <begin position="32"/>
        <end position="127"/>
    </location>
</feature>
<keyword evidence="2" id="KW-0285">Flavoprotein</keyword>
<dbReference type="Pfam" id="PF00111">
    <property type="entry name" value="Fer2"/>
    <property type="match status" value="1"/>
</dbReference>
<dbReference type="InterPro" id="IPR050415">
    <property type="entry name" value="MRET"/>
</dbReference>
<dbReference type="SUPFAM" id="SSF63380">
    <property type="entry name" value="Riboflavin synthase domain-like"/>
    <property type="match status" value="1"/>
</dbReference>
<comment type="cofactor">
    <cofactor evidence="1">
        <name>FAD</name>
        <dbReference type="ChEBI" id="CHEBI:57692"/>
    </cofactor>
</comment>
<dbReference type="PANTHER" id="PTHR47354">
    <property type="entry name" value="NADH OXIDOREDUCTASE HCR"/>
    <property type="match status" value="1"/>
</dbReference>
<dbReference type="PRINTS" id="PR00409">
    <property type="entry name" value="PHDIOXRDTASE"/>
</dbReference>
<keyword evidence="7" id="KW-0411">Iron-sulfur</keyword>
<dbReference type="Proteomes" id="UP001500416">
    <property type="component" value="Unassembled WGS sequence"/>
</dbReference>
<dbReference type="SUPFAM" id="SSF54292">
    <property type="entry name" value="2Fe-2S ferredoxin-like"/>
    <property type="match status" value="1"/>
</dbReference>
<sequence length="306" mass="33383">MDAFVRGLEKFTDGYLKSLRYLGSARPRRGAGRPLRLTVADRREEAEGVVGLRLTGPDLPAWQPGCHLDLHLASGLRRQYSLCGDPRDRSSYRIAVRRVGAGSAEVHALREGDEVLVRGPRNAFPFVAEGPMLFLAGGIGITPILPMVREAVRAGVDHTFVYLGRSRRSMPFLGELPDSAEVRPDDEFGVPDLAGIVGAFPADGSVYCCGPTPVLDAVRHAFASRRLHFERFAPPPIVDGRPFEMVLRRSGITVDVPADRSALDVLKDLRPTVPYSCRQGFCGTCEVDGVRICVARPAGDRLVLDL</sequence>
<proteinExistence type="predicted"/>
<dbReference type="InterPro" id="IPR036010">
    <property type="entry name" value="2Fe-2S_ferredoxin-like_sf"/>
</dbReference>
<protein>
    <submittedName>
        <fullName evidence="9">PDR/VanB family oxidoreductase</fullName>
    </submittedName>
</protein>
<keyword evidence="5" id="KW-0560">Oxidoreductase</keyword>
<dbReference type="PROSITE" id="PS51384">
    <property type="entry name" value="FAD_FR"/>
    <property type="match status" value="1"/>
</dbReference>
<keyword evidence="6" id="KW-0408">Iron</keyword>
<dbReference type="Gene3D" id="3.10.20.30">
    <property type="match status" value="1"/>
</dbReference>
<evidence type="ECO:0000259" key="8">
    <source>
        <dbReference type="PROSITE" id="PS51384"/>
    </source>
</evidence>
<evidence type="ECO:0000256" key="6">
    <source>
        <dbReference type="ARBA" id="ARBA00023004"/>
    </source>
</evidence>
<accession>A0ABN0UXP2</accession>
<organism evidence="9 10">
    <name type="scientific">Saccharothrix mutabilis subsp. mutabilis</name>
    <dbReference type="NCBI Taxonomy" id="66855"/>
    <lineage>
        <taxon>Bacteria</taxon>
        <taxon>Bacillati</taxon>
        <taxon>Actinomycetota</taxon>
        <taxon>Actinomycetes</taxon>
        <taxon>Pseudonocardiales</taxon>
        <taxon>Pseudonocardiaceae</taxon>
        <taxon>Saccharothrix</taxon>
    </lineage>
</organism>
<dbReference type="EMBL" id="BAAABU010000041">
    <property type="protein sequence ID" value="GAA0264700.1"/>
    <property type="molecule type" value="Genomic_DNA"/>
</dbReference>
<reference evidence="9 10" key="1">
    <citation type="journal article" date="2019" name="Int. J. Syst. Evol. Microbiol.">
        <title>The Global Catalogue of Microorganisms (GCM) 10K type strain sequencing project: providing services to taxonomists for standard genome sequencing and annotation.</title>
        <authorList>
            <consortium name="The Broad Institute Genomics Platform"/>
            <consortium name="The Broad Institute Genome Sequencing Center for Infectious Disease"/>
            <person name="Wu L."/>
            <person name="Ma J."/>
        </authorList>
    </citation>
    <scope>NUCLEOTIDE SEQUENCE [LARGE SCALE GENOMIC DNA]</scope>
    <source>
        <strain evidence="9 10">JCM 3380</strain>
    </source>
</reference>
<dbReference type="PROSITE" id="PS00197">
    <property type="entry name" value="2FE2S_FER_1"/>
    <property type="match status" value="1"/>
</dbReference>
<dbReference type="CDD" id="cd06185">
    <property type="entry name" value="PDR_like"/>
    <property type="match status" value="1"/>
</dbReference>
<name>A0ABN0UXP2_9PSEU</name>
<keyword evidence="3" id="KW-0001">2Fe-2S</keyword>
<evidence type="ECO:0000313" key="9">
    <source>
        <dbReference type="EMBL" id="GAA0264700.1"/>
    </source>
</evidence>
<gene>
    <name evidence="9" type="ORF">GCM10010492_77110</name>
</gene>
<evidence type="ECO:0000256" key="2">
    <source>
        <dbReference type="ARBA" id="ARBA00022630"/>
    </source>
</evidence>
<evidence type="ECO:0000256" key="5">
    <source>
        <dbReference type="ARBA" id="ARBA00023002"/>
    </source>
</evidence>
<dbReference type="InterPro" id="IPR017927">
    <property type="entry name" value="FAD-bd_FR_type"/>
</dbReference>
<dbReference type="InterPro" id="IPR012675">
    <property type="entry name" value="Beta-grasp_dom_sf"/>
</dbReference>
<dbReference type="InterPro" id="IPR001041">
    <property type="entry name" value="2Fe-2S_ferredoxin-type"/>
</dbReference>
<dbReference type="SUPFAM" id="SSF52343">
    <property type="entry name" value="Ferredoxin reductase-like, C-terminal NADP-linked domain"/>
    <property type="match status" value="1"/>
</dbReference>
<dbReference type="PANTHER" id="PTHR47354:SF1">
    <property type="entry name" value="CARNITINE MONOOXYGENASE REDUCTASE SUBUNIT"/>
    <property type="match status" value="1"/>
</dbReference>
<comment type="caution">
    <text evidence="9">The sequence shown here is derived from an EMBL/GenBank/DDBJ whole genome shotgun (WGS) entry which is preliminary data.</text>
</comment>
<evidence type="ECO:0000256" key="3">
    <source>
        <dbReference type="ARBA" id="ARBA00022714"/>
    </source>
</evidence>
<dbReference type="InterPro" id="IPR006058">
    <property type="entry name" value="2Fe2S_fd_BS"/>
</dbReference>
<evidence type="ECO:0000313" key="10">
    <source>
        <dbReference type="Proteomes" id="UP001500416"/>
    </source>
</evidence>
<dbReference type="InterPro" id="IPR039261">
    <property type="entry name" value="FNR_nucleotide-bd"/>
</dbReference>
<dbReference type="Gene3D" id="2.40.30.10">
    <property type="entry name" value="Translation factors"/>
    <property type="match status" value="1"/>
</dbReference>
<keyword evidence="4" id="KW-0479">Metal-binding</keyword>
<dbReference type="Gene3D" id="3.40.50.80">
    <property type="entry name" value="Nucleotide-binding domain of ferredoxin-NADP reductase (FNR) module"/>
    <property type="match status" value="1"/>
</dbReference>